<evidence type="ECO:0000313" key="10">
    <source>
        <dbReference type="EMBL" id="AZI57023.1"/>
    </source>
</evidence>
<feature type="transmembrane region" description="Helical" evidence="9">
    <location>
        <begin position="229"/>
        <end position="258"/>
    </location>
</feature>
<dbReference type="PANTHER" id="PTHR21716">
    <property type="entry name" value="TRANSMEMBRANE PROTEIN"/>
    <property type="match status" value="1"/>
</dbReference>
<keyword evidence="11" id="KW-1185">Reference proteome</keyword>
<keyword evidence="7 9" id="KW-0472">Membrane</keyword>
<dbReference type="AlphaFoldDB" id="A0A3G8ZI82"/>
<dbReference type="EMBL" id="CP034170">
    <property type="protein sequence ID" value="AZI57023.1"/>
    <property type="molecule type" value="Genomic_DNA"/>
</dbReference>
<keyword evidence="6 9" id="KW-1133">Transmembrane helix</keyword>
<feature type="transmembrane region" description="Helical" evidence="9">
    <location>
        <begin position="102"/>
        <end position="120"/>
    </location>
</feature>
<dbReference type="InterPro" id="IPR002549">
    <property type="entry name" value="AI-2E-like"/>
</dbReference>
<keyword evidence="3" id="KW-0813">Transport</keyword>
<evidence type="ECO:0000256" key="8">
    <source>
        <dbReference type="SAM" id="MobiDB-lite"/>
    </source>
</evidence>
<dbReference type="GO" id="GO:0005886">
    <property type="term" value="C:plasma membrane"/>
    <property type="evidence" value="ECO:0007669"/>
    <property type="project" value="UniProtKB-SubCell"/>
</dbReference>
<gene>
    <name evidence="10" type="ORF">EH165_01400</name>
</gene>
<evidence type="ECO:0000256" key="5">
    <source>
        <dbReference type="ARBA" id="ARBA00022692"/>
    </source>
</evidence>
<evidence type="ECO:0000256" key="7">
    <source>
        <dbReference type="ARBA" id="ARBA00023136"/>
    </source>
</evidence>
<evidence type="ECO:0000256" key="4">
    <source>
        <dbReference type="ARBA" id="ARBA00022475"/>
    </source>
</evidence>
<feature type="transmembrane region" description="Helical" evidence="9">
    <location>
        <begin position="126"/>
        <end position="148"/>
    </location>
</feature>
<reference evidence="10 11" key="1">
    <citation type="submission" date="2018-11" db="EMBL/GenBank/DDBJ databases">
        <authorList>
            <person name="Da X."/>
        </authorList>
    </citation>
    <scope>NUCLEOTIDE SEQUENCE [LARGE SCALE GENOMIC DNA]</scope>
    <source>
        <strain evidence="10 11">S14-144</strain>
    </source>
</reference>
<evidence type="ECO:0000256" key="3">
    <source>
        <dbReference type="ARBA" id="ARBA00022448"/>
    </source>
</evidence>
<evidence type="ECO:0000256" key="6">
    <source>
        <dbReference type="ARBA" id="ARBA00022989"/>
    </source>
</evidence>
<organism evidence="10 11">
    <name type="scientific">Nakamurella antarctica</name>
    <dbReference type="NCBI Taxonomy" id="1902245"/>
    <lineage>
        <taxon>Bacteria</taxon>
        <taxon>Bacillati</taxon>
        <taxon>Actinomycetota</taxon>
        <taxon>Actinomycetes</taxon>
        <taxon>Nakamurellales</taxon>
        <taxon>Nakamurellaceae</taxon>
        <taxon>Nakamurella</taxon>
    </lineage>
</organism>
<feature type="transmembrane region" description="Helical" evidence="9">
    <location>
        <begin position="322"/>
        <end position="348"/>
    </location>
</feature>
<name>A0A3G8ZI82_9ACTN</name>
<evidence type="ECO:0000256" key="9">
    <source>
        <dbReference type="SAM" id="Phobius"/>
    </source>
</evidence>
<comment type="subcellular location">
    <subcellularLocation>
        <location evidence="1">Cell membrane</location>
        <topology evidence="1">Multi-pass membrane protein</topology>
    </subcellularLocation>
</comment>
<feature type="transmembrane region" description="Helical" evidence="9">
    <location>
        <begin position="294"/>
        <end position="316"/>
    </location>
</feature>
<evidence type="ECO:0000313" key="11">
    <source>
        <dbReference type="Proteomes" id="UP000268084"/>
    </source>
</evidence>
<feature type="transmembrane region" description="Helical" evidence="9">
    <location>
        <begin position="155"/>
        <end position="177"/>
    </location>
</feature>
<reference evidence="10 11" key="2">
    <citation type="submission" date="2018-12" db="EMBL/GenBank/DDBJ databases">
        <title>Nakamurella antarcticus sp. nov., isolated from Antarctica South Shetland Islands soil.</title>
        <authorList>
            <person name="Peng F."/>
        </authorList>
    </citation>
    <scope>NUCLEOTIDE SEQUENCE [LARGE SCALE GENOMIC DNA]</scope>
    <source>
        <strain evidence="10 11">S14-144</strain>
    </source>
</reference>
<feature type="region of interest" description="Disordered" evidence="8">
    <location>
        <begin position="15"/>
        <end position="74"/>
    </location>
</feature>
<keyword evidence="4" id="KW-1003">Cell membrane</keyword>
<dbReference type="KEGG" id="nak:EH165_01400"/>
<dbReference type="OrthoDB" id="4016357at2"/>
<dbReference type="Proteomes" id="UP000268084">
    <property type="component" value="Chromosome"/>
</dbReference>
<evidence type="ECO:0000256" key="2">
    <source>
        <dbReference type="ARBA" id="ARBA00009773"/>
    </source>
</evidence>
<feature type="transmembrane region" description="Helical" evidence="9">
    <location>
        <begin position="355"/>
        <end position="377"/>
    </location>
</feature>
<dbReference type="Pfam" id="PF01594">
    <property type="entry name" value="AI-2E_transport"/>
    <property type="match status" value="1"/>
</dbReference>
<accession>A0A3G8ZI82</accession>
<sequence length="433" mass="45189">MSLCCRLPRGAPGISRCRSGPAVTERGARGGPSNPRKAAGAVGKLSDLGARAGFQPRRPRPDTEVGGDPPPPEIKIANARSNNAAVSPSANGRTGQFSPFKFGLFGGLGVLLAWVIFLSLDTLRDTLIVIAIASLLAIGLDPAVSFLARRGLRRGVCVAIVMLSLLAALAGAVFAIIPPIVNEVSTFVVSIPTLLEDLQQNQTIKNLDAKFGLIDQVKNSSLFQNPSDAAGGIVTAGFTVAGIVFDLAVVLILTLYFLSGFHDIKKAAYRLAPGSKRARVSELGDVILKQMGGYLGGAFLIALQAGLVAGIFASIVGLPYPWAIALGAFVLDFVPVVGPIVVGISMMLIGFTQSLTIGIIAAAFYLCQHLFEAYWLYPRVMKRAVNISTGAVVVAIVIGSALLGVTGALLAVPVAAAIQLIVREVVFPLQEEA</sequence>
<keyword evidence="5 9" id="KW-0812">Transmembrane</keyword>
<evidence type="ECO:0000256" key="1">
    <source>
        <dbReference type="ARBA" id="ARBA00004651"/>
    </source>
</evidence>
<comment type="similarity">
    <text evidence="2">Belongs to the autoinducer-2 exporter (AI-2E) (TC 2.A.86) family.</text>
</comment>
<protein>
    <submittedName>
        <fullName evidence="10">AI-2E family transporter</fullName>
    </submittedName>
</protein>
<feature type="transmembrane region" description="Helical" evidence="9">
    <location>
        <begin position="389"/>
        <end position="422"/>
    </location>
</feature>
<dbReference type="PANTHER" id="PTHR21716:SF53">
    <property type="entry name" value="PERMEASE PERM-RELATED"/>
    <property type="match status" value="1"/>
</dbReference>
<proteinExistence type="inferred from homology"/>